<dbReference type="GO" id="GO:0003779">
    <property type="term" value="F:actin binding"/>
    <property type="evidence" value="ECO:0007669"/>
    <property type="project" value="InterPro"/>
</dbReference>
<evidence type="ECO:0000313" key="6">
    <source>
        <dbReference type="Proteomes" id="UP001370490"/>
    </source>
</evidence>
<evidence type="ECO:0000259" key="4">
    <source>
        <dbReference type="Pfam" id="PF25014"/>
    </source>
</evidence>
<sequence length="282" mass="32118">MLYYGNKMTDMDEKVYYILKVIDDDDGDSFAKRAEMYYKKRPELINFLTMDDDDEEKLSKAFVPAGKLEKKVADMLQKNPSIPNAPKIPAREFRAPSTFLMKKGQLKRMSSSAAHVPISSSVLSKTEALEEMDKHQKGILVLQKEEFVKSTYGTAYAKYWEIEKQITEMQQKVCGLQDESGIGTGIEDDEAQSLMASTALKSCQEALDGLQEKQKKSAEEKVELQRISEKPTTSLLLWKMSLGSSTQMNKKTKRRIQLWSLQAQSNKSRVEKKKKKNNFGSL</sequence>
<keyword evidence="6" id="KW-1185">Reference proteome</keyword>
<dbReference type="EMBL" id="JBAMMX010000006">
    <property type="protein sequence ID" value="KAK6938067.1"/>
    <property type="molecule type" value="Genomic_DNA"/>
</dbReference>
<evidence type="ECO:0000256" key="2">
    <source>
        <dbReference type="SAM" id="Coils"/>
    </source>
</evidence>
<dbReference type="Pfam" id="PF25014">
    <property type="entry name" value="NET2A"/>
    <property type="match status" value="1"/>
</dbReference>
<proteinExistence type="predicted"/>
<feature type="domain" description="NET2A-D/KIP1-like alpha-helical" evidence="4">
    <location>
        <begin position="176"/>
        <end position="275"/>
    </location>
</feature>
<dbReference type="PANTHER" id="PTHR31631:SF3">
    <property type="entry name" value="PROTEIN NETWORKED 2B"/>
    <property type="match status" value="1"/>
</dbReference>
<protein>
    <submittedName>
        <fullName evidence="5">Protein Networked (NET), actin-binding (NAB) domain</fullName>
    </submittedName>
</protein>
<accession>A0AAN8W2V6</accession>
<evidence type="ECO:0000259" key="3">
    <source>
        <dbReference type="Pfam" id="PF07765"/>
    </source>
</evidence>
<dbReference type="AlphaFoldDB" id="A0AAN8W2V6"/>
<dbReference type="Proteomes" id="UP001370490">
    <property type="component" value="Unassembled WGS sequence"/>
</dbReference>
<feature type="domain" description="NAB" evidence="3">
    <location>
        <begin position="7"/>
        <end position="48"/>
    </location>
</feature>
<reference evidence="5 6" key="1">
    <citation type="submission" date="2023-12" db="EMBL/GenBank/DDBJ databases">
        <title>A high-quality genome assembly for Dillenia turbinata (Dilleniales).</title>
        <authorList>
            <person name="Chanderbali A."/>
        </authorList>
    </citation>
    <scope>NUCLEOTIDE SEQUENCE [LARGE SCALE GENOMIC DNA]</scope>
    <source>
        <strain evidence="5">LSX21</strain>
        <tissue evidence="5">Leaf</tissue>
    </source>
</reference>
<organism evidence="5 6">
    <name type="scientific">Dillenia turbinata</name>
    <dbReference type="NCBI Taxonomy" id="194707"/>
    <lineage>
        <taxon>Eukaryota</taxon>
        <taxon>Viridiplantae</taxon>
        <taxon>Streptophyta</taxon>
        <taxon>Embryophyta</taxon>
        <taxon>Tracheophyta</taxon>
        <taxon>Spermatophyta</taxon>
        <taxon>Magnoliopsida</taxon>
        <taxon>eudicotyledons</taxon>
        <taxon>Gunneridae</taxon>
        <taxon>Pentapetalae</taxon>
        <taxon>Dilleniales</taxon>
        <taxon>Dilleniaceae</taxon>
        <taxon>Dillenia</taxon>
    </lineage>
</organism>
<evidence type="ECO:0000256" key="1">
    <source>
        <dbReference type="ARBA" id="ARBA00023054"/>
    </source>
</evidence>
<name>A0AAN8W2V6_9MAGN</name>
<keyword evidence="1 2" id="KW-0175">Coiled coil</keyword>
<feature type="coiled-coil region" evidence="2">
    <location>
        <begin position="200"/>
        <end position="230"/>
    </location>
</feature>
<dbReference type="InterPro" id="IPR011684">
    <property type="entry name" value="NAB"/>
</dbReference>
<comment type="caution">
    <text evidence="5">The sequence shown here is derived from an EMBL/GenBank/DDBJ whole genome shotgun (WGS) entry which is preliminary data.</text>
</comment>
<gene>
    <name evidence="5" type="ORF">RJ641_031575</name>
</gene>
<dbReference type="Pfam" id="PF07765">
    <property type="entry name" value="KIP1"/>
    <property type="match status" value="1"/>
</dbReference>
<dbReference type="InterPro" id="IPR056888">
    <property type="entry name" value="NET2A-D/KIP1-like_dom"/>
</dbReference>
<dbReference type="PANTHER" id="PTHR31631">
    <property type="entry name" value="PROTEIN NETWORKED 2D"/>
    <property type="match status" value="1"/>
</dbReference>
<evidence type="ECO:0000313" key="5">
    <source>
        <dbReference type="EMBL" id="KAK6938067.1"/>
    </source>
</evidence>